<evidence type="ECO:0000313" key="4">
    <source>
        <dbReference type="Proteomes" id="UP001301769"/>
    </source>
</evidence>
<dbReference type="PANTHER" id="PTHR14187:SF5">
    <property type="entry name" value="HEAT SHOCK 70 KDA PROTEIN 12A"/>
    <property type="match status" value="1"/>
</dbReference>
<reference evidence="3" key="2">
    <citation type="submission" date="2023-05" db="EMBL/GenBank/DDBJ databases">
        <authorList>
            <consortium name="Lawrence Berkeley National Laboratory"/>
            <person name="Steindorff A."/>
            <person name="Hensen N."/>
            <person name="Bonometti L."/>
            <person name="Westerberg I."/>
            <person name="Brannstrom I.O."/>
            <person name="Guillou S."/>
            <person name="Cros-Aarteil S."/>
            <person name="Calhoun S."/>
            <person name="Haridas S."/>
            <person name="Kuo A."/>
            <person name="Mondo S."/>
            <person name="Pangilinan J."/>
            <person name="Riley R."/>
            <person name="Labutti K."/>
            <person name="Andreopoulos B."/>
            <person name="Lipzen A."/>
            <person name="Chen C."/>
            <person name="Yanf M."/>
            <person name="Daum C."/>
            <person name="Ng V."/>
            <person name="Clum A."/>
            <person name="Ohm R."/>
            <person name="Martin F."/>
            <person name="Silar P."/>
            <person name="Natvig D."/>
            <person name="Lalanne C."/>
            <person name="Gautier V."/>
            <person name="Ament-Velasquez S.L."/>
            <person name="Kruys A."/>
            <person name="Hutchinson M.I."/>
            <person name="Powell A.J."/>
            <person name="Barry K."/>
            <person name="Miller A.N."/>
            <person name="Grigoriev I.V."/>
            <person name="Debuchy R."/>
            <person name="Gladieux P."/>
            <person name="Thoren M.H."/>
            <person name="Johannesson H."/>
        </authorList>
    </citation>
    <scope>NUCLEOTIDE SEQUENCE</scope>
    <source>
        <strain evidence="3">PSN293</strain>
    </source>
</reference>
<reference evidence="3" key="1">
    <citation type="journal article" date="2023" name="Mol. Phylogenet. Evol.">
        <title>Genome-scale phylogeny and comparative genomics of the fungal order Sordariales.</title>
        <authorList>
            <person name="Hensen N."/>
            <person name="Bonometti L."/>
            <person name="Westerberg I."/>
            <person name="Brannstrom I.O."/>
            <person name="Guillou S."/>
            <person name="Cros-Aarteil S."/>
            <person name="Calhoun S."/>
            <person name="Haridas S."/>
            <person name="Kuo A."/>
            <person name="Mondo S."/>
            <person name="Pangilinan J."/>
            <person name="Riley R."/>
            <person name="LaButti K."/>
            <person name="Andreopoulos B."/>
            <person name="Lipzen A."/>
            <person name="Chen C."/>
            <person name="Yan M."/>
            <person name="Daum C."/>
            <person name="Ng V."/>
            <person name="Clum A."/>
            <person name="Steindorff A."/>
            <person name="Ohm R.A."/>
            <person name="Martin F."/>
            <person name="Silar P."/>
            <person name="Natvig D.O."/>
            <person name="Lalanne C."/>
            <person name="Gautier V."/>
            <person name="Ament-Velasquez S.L."/>
            <person name="Kruys A."/>
            <person name="Hutchinson M.I."/>
            <person name="Powell A.J."/>
            <person name="Barry K."/>
            <person name="Miller A.N."/>
            <person name="Grigoriev I.V."/>
            <person name="Debuchy R."/>
            <person name="Gladieux P."/>
            <person name="Hiltunen Thoren M."/>
            <person name="Johannesson H."/>
        </authorList>
    </citation>
    <scope>NUCLEOTIDE SEQUENCE</scope>
    <source>
        <strain evidence="3">PSN293</strain>
    </source>
</reference>
<sequence>MDTKFIAIGIDFGTTYSGVSWAFSGSKPHRIHEIREWPTHRSYNGGEVQVPTQIHVESGKWGYQVTPDMDAIKWFKLLLLHDDDIDDDEIRNSPILQRARTQVSQAGMTPTWVVGMFLKRLWEHTYAQLKTIVPVDSMPLRVAITVPAIWPAHAQAAMREAAAIAGITKPRAIGKTRLDLVQEPEAAALSSLLERNDLSDMKEGESFVVCDAGGGTIDIISYKVLSTTPFRIGECVQGKGKLAGAIKVDEAFQTYLRAKTKWKFDSLVDDQEFIDLVAQKWEHEIKRAFTGGEEDPPNFFFPIPTRELPVFWRTKGKEIPISKADVKGFFFKSLSNIRSLLSWQVNKVKATTGQPPKHILLVGGLGSSRHIHRVLSTIFDPVLSGPGVFRTMQPWSAAAQGAVIRIFQDTGLLQSNVSGIPEVVTRKAKYSYGITAEIPIHRLSDFDQYLDTVNRDPEGNGFTSRMRWYLKKGDDIEKWSPVFHEFRTYAKESDENSCVISIKYSAADTPPSRPDQTVSELCRIQCEWDKGLEQWDQVGNPADGWRRHDNVALAMRYEGQLKWTVRVGKNATEHEVKVEYMN</sequence>
<dbReference type="Proteomes" id="UP001301769">
    <property type="component" value="Unassembled WGS sequence"/>
</dbReference>
<dbReference type="AlphaFoldDB" id="A0AAN6Y2J5"/>
<evidence type="ECO:0000256" key="2">
    <source>
        <dbReference type="ARBA" id="ARBA00022840"/>
    </source>
</evidence>
<dbReference type="SUPFAM" id="SSF53067">
    <property type="entry name" value="Actin-like ATPase domain"/>
    <property type="match status" value="2"/>
</dbReference>
<dbReference type="InterPro" id="IPR013126">
    <property type="entry name" value="Hsp_70_fam"/>
</dbReference>
<gene>
    <name evidence="3" type="ORF">QBC37DRAFT_446139</name>
</gene>
<dbReference type="CDD" id="cd10170">
    <property type="entry name" value="ASKHA_NBD_HSP70"/>
    <property type="match status" value="1"/>
</dbReference>
<comment type="caution">
    <text evidence="3">The sequence shown here is derived from an EMBL/GenBank/DDBJ whole genome shotgun (WGS) entry which is preliminary data.</text>
</comment>
<dbReference type="PANTHER" id="PTHR14187">
    <property type="entry name" value="ALPHA KINASE/ELONGATION FACTOR 2 KINASE"/>
    <property type="match status" value="1"/>
</dbReference>
<dbReference type="Pfam" id="PF00012">
    <property type="entry name" value="HSP70"/>
    <property type="match status" value="1"/>
</dbReference>
<dbReference type="EMBL" id="MU858148">
    <property type="protein sequence ID" value="KAK4211458.1"/>
    <property type="molecule type" value="Genomic_DNA"/>
</dbReference>
<dbReference type="GO" id="GO:0005524">
    <property type="term" value="F:ATP binding"/>
    <property type="evidence" value="ECO:0007669"/>
    <property type="project" value="UniProtKB-KW"/>
</dbReference>
<evidence type="ECO:0000256" key="1">
    <source>
        <dbReference type="ARBA" id="ARBA00022741"/>
    </source>
</evidence>
<accession>A0AAN6Y2J5</accession>
<name>A0AAN6Y2J5_9PEZI</name>
<organism evidence="3 4">
    <name type="scientific">Rhypophila decipiens</name>
    <dbReference type="NCBI Taxonomy" id="261697"/>
    <lineage>
        <taxon>Eukaryota</taxon>
        <taxon>Fungi</taxon>
        <taxon>Dikarya</taxon>
        <taxon>Ascomycota</taxon>
        <taxon>Pezizomycotina</taxon>
        <taxon>Sordariomycetes</taxon>
        <taxon>Sordariomycetidae</taxon>
        <taxon>Sordariales</taxon>
        <taxon>Naviculisporaceae</taxon>
        <taxon>Rhypophila</taxon>
    </lineage>
</organism>
<proteinExistence type="predicted"/>
<keyword evidence="2" id="KW-0067">ATP-binding</keyword>
<keyword evidence="4" id="KW-1185">Reference proteome</keyword>
<protein>
    <submittedName>
        <fullName evidence="3">Uncharacterized protein</fullName>
    </submittedName>
</protein>
<dbReference type="GO" id="GO:0140662">
    <property type="term" value="F:ATP-dependent protein folding chaperone"/>
    <property type="evidence" value="ECO:0007669"/>
    <property type="project" value="InterPro"/>
</dbReference>
<dbReference type="InterPro" id="IPR043129">
    <property type="entry name" value="ATPase_NBD"/>
</dbReference>
<dbReference type="Gene3D" id="3.30.420.40">
    <property type="match status" value="1"/>
</dbReference>
<keyword evidence="1" id="KW-0547">Nucleotide-binding</keyword>
<evidence type="ECO:0000313" key="3">
    <source>
        <dbReference type="EMBL" id="KAK4211458.1"/>
    </source>
</evidence>